<dbReference type="Pfam" id="PF07690">
    <property type="entry name" value="MFS_1"/>
    <property type="match status" value="1"/>
</dbReference>
<keyword evidence="5" id="KW-1185">Reference proteome</keyword>
<evidence type="ECO:0000256" key="1">
    <source>
        <dbReference type="ARBA" id="ARBA00004141"/>
    </source>
</evidence>
<evidence type="ECO:0000256" key="2">
    <source>
        <dbReference type="ARBA" id="ARBA00006727"/>
    </source>
</evidence>
<dbReference type="InterPro" id="IPR050327">
    <property type="entry name" value="Proton-linked_MCT"/>
</dbReference>
<gene>
    <name evidence="4" type="ORF">CSOJ01_03833</name>
</gene>
<feature type="transmembrane region" description="Helical" evidence="3">
    <location>
        <begin position="27"/>
        <end position="53"/>
    </location>
</feature>
<dbReference type="PANTHER" id="PTHR11360:SF130">
    <property type="entry name" value="MAJOR FACILITATOR SUPERFAMILY (MFS) PROFILE DOMAIN-CONTAINING PROTEIN-RELATED"/>
    <property type="match status" value="1"/>
</dbReference>
<dbReference type="GO" id="GO:0022857">
    <property type="term" value="F:transmembrane transporter activity"/>
    <property type="evidence" value="ECO:0007669"/>
    <property type="project" value="InterPro"/>
</dbReference>
<dbReference type="InterPro" id="IPR036259">
    <property type="entry name" value="MFS_trans_sf"/>
</dbReference>
<dbReference type="PANTHER" id="PTHR11360">
    <property type="entry name" value="MONOCARBOXYLATE TRANSPORTER"/>
    <property type="match status" value="1"/>
</dbReference>
<organism evidence="4 5">
    <name type="scientific">Colletotrichum sojae</name>
    <dbReference type="NCBI Taxonomy" id="2175907"/>
    <lineage>
        <taxon>Eukaryota</taxon>
        <taxon>Fungi</taxon>
        <taxon>Dikarya</taxon>
        <taxon>Ascomycota</taxon>
        <taxon>Pezizomycotina</taxon>
        <taxon>Sordariomycetes</taxon>
        <taxon>Hypocreomycetidae</taxon>
        <taxon>Glomerellales</taxon>
        <taxon>Glomerellaceae</taxon>
        <taxon>Colletotrichum</taxon>
        <taxon>Colletotrichum orchidearum species complex</taxon>
    </lineage>
</organism>
<dbReference type="GO" id="GO:0016020">
    <property type="term" value="C:membrane"/>
    <property type="evidence" value="ECO:0007669"/>
    <property type="project" value="UniProtKB-SubCell"/>
</dbReference>
<dbReference type="Proteomes" id="UP000652219">
    <property type="component" value="Unassembled WGS sequence"/>
</dbReference>
<feature type="transmembrane region" description="Helical" evidence="3">
    <location>
        <begin position="225"/>
        <end position="248"/>
    </location>
</feature>
<comment type="subcellular location">
    <subcellularLocation>
        <location evidence="1">Membrane</location>
        <topology evidence="1">Multi-pass membrane protein</topology>
    </subcellularLocation>
</comment>
<evidence type="ECO:0000313" key="5">
    <source>
        <dbReference type="Proteomes" id="UP000652219"/>
    </source>
</evidence>
<feature type="transmembrane region" description="Helical" evidence="3">
    <location>
        <begin position="260"/>
        <end position="280"/>
    </location>
</feature>
<reference evidence="4 5" key="1">
    <citation type="journal article" date="2020" name="Phytopathology">
        <title>Genome Sequence Resources of Colletotrichum truncatum, C. plurivorum, C. musicola, and C. sojae: Four Species Pathogenic to Soybean (Glycine max).</title>
        <authorList>
            <person name="Rogerio F."/>
            <person name="Boufleur T.R."/>
            <person name="Ciampi-Guillardi M."/>
            <person name="Sukno S.A."/>
            <person name="Thon M.R."/>
            <person name="Massola Junior N.S."/>
            <person name="Baroncelli R."/>
        </authorList>
    </citation>
    <scope>NUCLEOTIDE SEQUENCE [LARGE SCALE GENOMIC DNA]</scope>
    <source>
        <strain evidence="4 5">LFN0009</strain>
    </source>
</reference>
<dbReference type="InterPro" id="IPR011701">
    <property type="entry name" value="MFS"/>
</dbReference>
<dbReference type="Gene3D" id="1.20.1250.20">
    <property type="entry name" value="MFS general substrate transporter like domains"/>
    <property type="match status" value="2"/>
</dbReference>
<keyword evidence="3" id="KW-0812">Transmembrane</keyword>
<accession>A0A8H6JKZ2</accession>
<dbReference type="EMBL" id="WIGN01000040">
    <property type="protein sequence ID" value="KAF6814822.1"/>
    <property type="molecule type" value="Genomic_DNA"/>
</dbReference>
<comment type="similarity">
    <text evidence="2">Belongs to the major facilitator superfamily. Monocarboxylate porter (TC 2.A.1.13) family.</text>
</comment>
<feature type="transmembrane region" description="Helical" evidence="3">
    <location>
        <begin position="351"/>
        <end position="375"/>
    </location>
</feature>
<feature type="transmembrane region" description="Helical" evidence="3">
    <location>
        <begin position="65"/>
        <end position="84"/>
    </location>
</feature>
<proteinExistence type="inferred from homology"/>
<name>A0A8H6JKZ2_9PEZI</name>
<feature type="transmembrane region" description="Helical" evidence="3">
    <location>
        <begin position="153"/>
        <end position="176"/>
    </location>
</feature>
<feature type="transmembrane region" description="Helical" evidence="3">
    <location>
        <begin position="117"/>
        <end position="141"/>
    </location>
</feature>
<feature type="transmembrane region" description="Helical" evidence="3">
    <location>
        <begin position="292"/>
        <end position="311"/>
    </location>
</feature>
<dbReference type="AlphaFoldDB" id="A0A8H6JKZ2"/>
<protein>
    <submittedName>
        <fullName evidence="4">Major facilitator superfamily transporter</fullName>
    </submittedName>
</protein>
<feature type="transmembrane region" description="Helical" evidence="3">
    <location>
        <begin position="381"/>
        <end position="403"/>
    </location>
</feature>
<keyword evidence="3" id="KW-1133">Transmembrane helix</keyword>
<feature type="transmembrane region" description="Helical" evidence="3">
    <location>
        <begin position="317"/>
        <end position="339"/>
    </location>
</feature>
<feature type="transmembrane region" description="Helical" evidence="3">
    <location>
        <begin position="182"/>
        <end position="204"/>
    </location>
</feature>
<dbReference type="SUPFAM" id="SSF103473">
    <property type="entry name" value="MFS general substrate transporter"/>
    <property type="match status" value="1"/>
</dbReference>
<comment type="caution">
    <text evidence="4">The sequence shown here is derived from an EMBL/GenBank/DDBJ whole genome shotgun (WGS) entry which is preliminary data.</text>
</comment>
<keyword evidence="3" id="KW-0472">Membrane</keyword>
<feature type="transmembrane region" description="Helical" evidence="3">
    <location>
        <begin position="91"/>
        <end position="111"/>
    </location>
</feature>
<evidence type="ECO:0000256" key="3">
    <source>
        <dbReference type="SAM" id="Phobius"/>
    </source>
</evidence>
<sequence length="417" mass="44677">MLRKTESSETEPEGQDIPFRPDTARSWMIAVLAHLIIFSTWGFVNAFGVFQTYYVRDMRIGDDTAVAWIGSTQVFLLFCTGVLSGRALDAGYYRVVFVLGSVTYLVGVFALSVCREYWQVFLAHAICIGVGFGAVFSPTVALTGTYFQKHKSLALGLVTIGSAIGGMAFAAIAAQMMPKVGFGWTVRTMGFVQLGISLVCGVFLKPLTAPRQSGSLIEWSALRNLPYSLTLLGAFFLFWAVYLGFYFIGSYGRSVMGVSASTAVYLLLTMNGVGVPARILSSMTASRYGPRLVIIPAILLNALLGYCWIALRDKAGLWAFSVAYGIVASMPQAMYPMVLGSFVSDPQKAGAITGMGFFVAGVAALTGPPIAGALIRLQQGGFLGVQILSGSSMIVSAALFTAARWADRKPKDNDSDA</sequence>
<evidence type="ECO:0000313" key="4">
    <source>
        <dbReference type="EMBL" id="KAF6814822.1"/>
    </source>
</evidence>